<reference evidence="2 3" key="1">
    <citation type="submission" date="2015-05" db="EMBL/GenBank/DDBJ databases">
        <title>Complete genome sequence of Corynebacterium epidermidicanis DSM 45586, isolated from the skin of a dog suffering from pruritus.</title>
        <authorList>
            <person name="Ruckert C."/>
            <person name="Albersmeier A."/>
            <person name="Winkler A."/>
            <person name="Tauch A."/>
        </authorList>
    </citation>
    <scope>NUCLEOTIDE SEQUENCE [LARGE SCALE GENOMIC DNA]</scope>
    <source>
        <strain evidence="2 3">DSM 45586</strain>
    </source>
</reference>
<dbReference type="Gene3D" id="3.40.50.1820">
    <property type="entry name" value="alpha/beta hydrolase"/>
    <property type="match status" value="1"/>
</dbReference>
<sequence length="252" mass="27147">MTRLHSVTYGPSEGIPLVFVGSLGSSVKMWLHQLDHFAATRPVIAIDLPGHGHSDVIAGSPSMADFAEAVLKAAPQGQFDLVGLSLGGAIAQHIALHYPDRVHRLALVSTAAVFGEPEAWVHKAADVRAGKLDQFSHGTLERWFSPGWRESHPASLEYWRSMVARTDAEGYASACMALSTFNSRAELPGLSVPTLVVAGIQDTSTPPEVVRELAELIPGAHYVELDPAAHLLNVERAEDFNSLLADFLDQKS</sequence>
<dbReference type="KEGG" id="cei:CEPID_09745"/>
<dbReference type="Proteomes" id="UP000035368">
    <property type="component" value="Chromosome"/>
</dbReference>
<dbReference type="AlphaFoldDB" id="A0A0G3GRP5"/>
<dbReference type="Pfam" id="PF00561">
    <property type="entry name" value="Abhydrolase_1"/>
    <property type="match status" value="1"/>
</dbReference>
<dbReference type="RefSeq" id="WP_047240762.1">
    <property type="nucleotide sequence ID" value="NZ_CP011541.1"/>
</dbReference>
<dbReference type="OrthoDB" id="9802489at2"/>
<dbReference type="PRINTS" id="PR00111">
    <property type="entry name" value="ABHYDROLASE"/>
</dbReference>
<organism evidence="2 3">
    <name type="scientific">Corynebacterium epidermidicanis</name>
    <dbReference type="NCBI Taxonomy" id="1050174"/>
    <lineage>
        <taxon>Bacteria</taxon>
        <taxon>Bacillati</taxon>
        <taxon>Actinomycetota</taxon>
        <taxon>Actinomycetes</taxon>
        <taxon>Mycobacteriales</taxon>
        <taxon>Corynebacteriaceae</taxon>
        <taxon>Corynebacterium</taxon>
    </lineage>
</organism>
<dbReference type="GO" id="GO:0016746">
    <property type="term" value="F:acyltransferase activity"/>
    <property type="evidence" value="ECO:0007669"/>
    <property type="project" value="UniProtKB-KW"/>
</dbReference>
<dbReference type="SUPFAM" id="SSF53474">
    <property type="entry name" value="alpha/beta-Hydrolases"/>
    <property type="match status" value="1"/>
</dbReference>
<evidence type="ECO:0000259" key="1">
    <source>
        <dbReference type="Pfam" id="PF00561"/>
    </source>
</evidence>
<name>A0A0G3GRP5_9CORY</name>
<gene>
    <name evidence="2" type="ORF">CEPID_09745</name>
</gene>
<feature type="domain" description="AB hydrolase-1" evidence="1">
    <location>
        <begin position="16"/>
        <end position="236"/>
    </location>
</feature>
<protein>
    <submittedName>
        <fullName evidence="2">Putative hydrolase or acyltransferase of alpha/beta superfamily</fullName>
        <ecNumber evidence="2">3.1.1.24</ecNumber>
    </submittedName>
</protein>
<dbReference type="InterPro" id="IPR029058">
    <property type="entry name" value="AB_hydrolase_fold"/>
</dbReference>
<dbReference type="EMBL" id="CP011541">
    <property type="protein sequence ID" value="AKK03794.1"/>
    <property type="molecule type" value="Genomic_DNA"/>
</dbReference>
<evidence type="ECO:0000313" key="2">
    <source>
        <dbReference type="EMBL" id="AKK03794.1"/>
    </source>
</evidence>
<dbReference type="STRING" id="1050174.CEPID_09745"/>
<dbReference type="InterPro" id="IPR000073">
    <property type="entry name" value="AB_hydrolase_1"/>
</dbReference>
<accession>A0A0G3GRP5</accession>
<keyword evidence="3" id="KW-1185">Reference proteome</keyword>
<dbReference type="PATRIC" id="fig|1050174.4.peg.1971"/>
<keyword evidence="2" id="KW-0808">Transferase</keyword>
<dbReference type="GO" id="GO:0047570">
    <property type="term" value="F:3-oxoadipate enol-lactonase activity"/>
    <property type="evidence" value="ECO:0007669"/>
    <property type="project" value="UniProtKB-EC"/>
</dbReference>
<dbReference type="EC" id="3.1.1.24" evidence="2"/>
<keyword evidence="2" id="KW-0378">Hydrolase</keyword>
<dbReference type="InterPro" id="IPR050266">
    <property type="entry name" value="AB_hydrolase_sf"/>
</dbReference>
<keyword evidence="2" id="KW-0012">Acyltransferase</keyword>
<dbReference type="PANTHER" id="PTHR43798">
    <property type="entry name" value="MONOACYLGLYCEROL LIPASE"/>
    <property type="match status" value="1"/>
</dbReference>
<proteinExistence type="predicted"/>
<evidence type="ECO:0000313" key="3">
    <source>
        <dbReference type="Proteomes" id="UP000035368"/>
    </source>
</evidence>